<feature type="region of interest" description="Disordered" evidence="1">
    <location>
        <begin position="60"/>
        <end position="100"/>
    </location>
</feature>
<accession>A0ABR2ZZU5</accession>
<keyword evidence="3" id="KW-1185">Reference proteome</keyword>
<evidence type="ECO:0000256" key="1">
    <source>
        <dbReference type="SAM" id="MobiDB-lite"/>
    </source>
</evidence>
<protein>
    <submittedName>
        <fullName evidence="2">Uncharacterized protein</fullName>
    </submittedName>
</protein>
<proteinExistence type="predicted"/>
<dbReference type="EMBL" id="JBBXMP010000032">
    <property type="protein sequence ID" value="KAL0066800.1"/>
    <property type="molecule type" value="Genomic_DNA"/>
</dbReference>
<reference evidence="2 3" key="1">
    <citation type="submission" date="2024-05" db="EMBL/GenBank/DDBJ databases">
        <title>A draft genome resource for the thread blight pathogen Marasmius tenuissimus strain MS-2.</title>
        <authorList>
            <person name="Yulfo-Soto G.E."/>
            <person name="Baruah I.K."/>
            <person name="Amoako-Attah I."/>
            <person name="Bukari Y."/>
            <person name="Meinhardt L.W."/>
            <person name="Bailey B.A."/>
            <person name="Cohen S.P."/>
        </authorList>
    </citation>
    <scope>NUCLEOTIDE SEQUENCE [LARGE SCALE GENOMIC DNA]</scope>
    <source>
        <strain evidence="2 3">MS-2</strain>
    </source>
</reference>
<sequence>YANSLMCTLNARSYIRNSGDDCNSTSRMFGSHDMPTMGTALPTRIAGGISIHVDTMHKYDNDRDLEKGGQEQVEMSPVGKSKPGRDDRSSDEIEHGNGVSFCEMEDSEDIREGIDNSATSAVLSSSRARYYGVIGDGFSVLLFSPLISPRIPTSRASLL</sequence>
<organism evidence="2 3">
    <name type="scientific">Marasmius tenuissimus</name>
    <dbReference type="NCBI Taxonomy" id="585030"/>
    <lineage>
        <taxon>Eukaryota</taxon>
        <taxon>Fungi</taxon>
        <taxon>Dikarya</taxon>
        <taxon>Basidiomycota</taxon>
        <taxon>Agaricomycotina</taxon>
        <taxon>Agaricomycetes</taxon>
        <taxon>Agaricomycetidae</taxon>
        <taxon>Agaricales</taxon>
        <taxon>Marasmiineae</taxon>
        <taxon>Marasmiaceae</taxon>
        <taxon>Marasmius</taxon>
    </lineage>
</organism>
<evidence type="ECO:0000313" key="3">
    <source>
        <dbReference type="Proteomes" id="UP001437256"/>
    </source>
</evidence>
<comment type="caution">
    <text evidence="2">The sequence shown here is derived from an EMBL/GenBank/DDBJ whole genome shotgun (WGS) entry which is preliminary data.</text>
</comment>
<feature type="non-terminal residue" evidence="2">
    <location>
        <position position="1"/>
    </location>
</feature>
<name>A0ABR2ZZU5_9AGAR</name>
<gene>
    <name evidence="2" type="ORF">AAF712_006198</name>
</gene>
<evidence type="ECO:0000313" key="2">
    <source>
        <dbReference type="EMBL" id="KAL0066800.1"/>
    </source>
</evidence>
<dbReference type="Proteomes" id="UP001437256">
    <property type="component" value="Unassembled WGS sequence"/>
</dbReference>
<feature type="compositionally biased region" description="Basic and acidic residues" evidence="1">
    <location>
        <begin position="60"/>
        <end position="69"/>
    </location>
</feature>
<feature type="compositionally biased region" description="Basic and acidic residues" evidence="1">
    <location>
        <begin position="83"/>
        <end position="95"/>
    </location>
</feature>